<dbReference type="Proteomes" id="UP000654257">
    <property type="component" value="Unassembled WGS sequence"/>
</dbReference>
<dbReference type="SUPFAM" id="SSF53474">
    <property type="entry name" value="alpha/beta-Hydrolases"/>
    <property type="match status" value="1"/>
</dbReference>
<evidence type="ECO:0000313" key="3">
    <source>
        <dbReference type="EMBL" id="GGF95658.1"/>
    </source>
</evidence>
<dbReference type="InterPro" id="IPR029058">
    <property type="entry name" value="AB_hydrolase_fold"/>
</dbReference>
<evidence type="ECO:0000259" key="2">
    <source>
        <dbReference type="Pfam" id="PF12697"/>
    </source>
</evidence>
<feature type="domain" description="AB hydrolase-1" evidence="2">
    <location>
        <begin position="27"/>
        <end position="265"/>
    </location>
</feature>
<dbReference type="PANTHER" id="PTHR43798:SF31">
    <property type="entry name" value="AB HYDROLASE SUPERFAMILY PROTEIN YCLE"/>
    <property type="match status" value="1"/>
</dbReference>
<protein>
    <submittedName>
        <fullName evidence="3">Alpha/beta hydrolase</fullName>
    </submittedName>
</protein>
<evidence type="ECO:0000313" key="4">
    <source>
        <dbReference type="Proteomes" id="UP000654257"/>
    </source>
</evidence>
<dbReference type="EMBL" id="BMCU01000001">
    <property type="protein sequence ID" value="GGF95658.1"/>
    <property type="molecule type" value="Genomic_DNA"/>
</dbReference>
<dbReference type="Pfam" id="PF12697">
    <property type="entry name" value="Abhydrolase_6"/>
    <property type="match status" value="1"/>
</dbReference>
<keyword evidence="4" id="KW-1185">Reference proteome</keyword>
<evidence type="ECO:0000256" key="1">
    <source>
        <dbReference type="ARBA" id="ARBA00022801"/>
    </source>
</evidence>
<dbReference type="PANTHER" id="PTHR43798">
    <property type="entry name" value="MONOACYLGLYCEROL LIPASE"/>
    <property type="match status" value="1"/>
</dbReference>
<proteinExistence type="predicted"/>
<keyword evidence="1 3" id="KW-0378">Hydrolase</keyword>
<reference evidence="3" key="1">
    <citation type="journal article" date="2014" name="Int. J. Syst. Evol. Microbiol.">
        <title>Complete genome sequence of Corynebacterium casei LMG S-19264T (=DSM 44701T), isolated from a smear-ripened cheese.</title>
        <authorList>
            <consortium name="US DOE Joint Genome Institute (JGI-PGF)"/>
            <person name="Walter F."/>
            <person name="Albersmeier A."/>
            <person name="Kalinowski J."/>
            <person name="Ruckert C."/>
        </authorList>
    </citation>
    <scope>NUCLEOTIDE SEQUENCE</scope>
    <source>
        <strain evidence="3">CCM 7905</strain>
    </source>
</reference>
<dbReference type="RefSeq" id="WP_188543274.1">
    <property type="nucleotide sequence ID" value="NZ_BMCU01000001.1"/>
</dbReference>
<name>A0A917FPB6_9NOCA</name>
<gene>
    <name evidence="3" type="ORF">GCM10007304_06910</name>
</gene>
<dbReference type="PRINTS" id="PR00111">
    <property type="entry name" value="ABHYDROLASE"/>
</dbReference>
<dbReference type="Gene3D" id="3.40.50.1820">
    <property type="entry name" value="alpha/beta hydrolase"/>
    <property type="match status" value="1"/>
</dbReference>
<reference evidence="3" key="2">
    <citation type="submission" date="2020-09" db="EMBL/GenBank/DDBJ databases">
        <authorList>
            <person name="Sun Q."/>
            <person name="Sedlacek I."/>
        </authorList>
    </citation>
    <scope>NUCLEOTIDE SEQUENCE</scope>
    <source>
        <strain evidence="3">CCM 7905</strain>
    </source>
</reference>
<accession>A0A917FPB6</accession>
<dbReference type="InterPro" id="IPR050266">
    <property type="entry name" value="AB_hydrolase_sf"/>
</dbReference>
<dbReference type="AlphaFoldDB" id="A0A917FPB6"/>
<comment type="caution">
    <text evidence="3">The sequence shown here is derived from an EMBL/GenBank/DDBJ whole genome shotgun (WGS) entry which is preliminary data.</text>
</comment>
<dbReference type="GO" id="GO:0016787">
    <property type="term" value="F:hydrolase activity"/>
    <property type="evidence" value="ECO:0007669"/>
    <property type="project" value="UniProtKB-KW"/>
</dbReference>
<organism evidence="3 4">
    <name type="scientific">Rhodococcoides trifolii</name>
    <dbReference type="NCBI Taxonomy" id="908250"/>
    <lineage>
        <taxon>Bacteria</taxon>
        <taxon>Bacillati</taxon>
        <taxon>Actinomycetota</taxon>
        <taxon>Actinomycetes</taxon>
        <taxon>Mycobacteriales</taxon>
        <taxon>Nocardiaceae</taxon>
        <taxon>Rhodococcoides</taxon>
    </lineage>
</organism>
<dbReference type="GO" id="GO:0016020">
    <property type="term" value="C:membrane"/>
    <property type="evidence" value="ECO:0007669"/>
    <property type="project" value="TreeGrafter"/>
</dbReference>
<dbReference type="InterPro" id="IPR000073">
    <property type="entry name" value="AB_hydrolase_1"/>
</dbReference>
<sequence>MSIREAFGSDGTSIVYRVDGPAGARPIVMLHGWAQSMACWGDKVTDPLKEKYRVIAVDLRGHGYSGAPATGYDDPALWAGDVAAVLEQEDIRSGAVLLGWSYGGLVVCDYLSEFGSGAIAGLVLVAAITSIGRGEEGGRVGPAMRAAVPGAMSVESRVAIRALGSFGNALTGPGEGLGERAQALFGASLSTRPRVRAAVFDRVVSHDAMLTELDVPTLVVHGTADSIVDVSAGRWAVSLIEGATGSWWEGVDHGPFVADPERFVAELTGFVDGL</sequence>